<dbReference type="OrthoDB" id="2556237at2759"/>
<evidence type="ECO:0000313" key="3">
    <source>
        <dbReference type="EMBL" id="TKY89295.1"/>
    </source>
</evidence>
<keyword evidence="4" id="KW-1185">Reference proteome</keyword>
<feature type="region of interest" description="Disordered" evidence="1">
    <location>
        <begin position="181"/>
        <end position="214"/>
    </location>
</feature>
<keyword evidence="2" id="KW-0732">Signal</keyword>
<dbReference type="EMBL" id="SRRM01000005">
    <property type="protein sequence ID" value="TKY89295.1"/>
    <property type="molecule type" value="Genomic_DNA"/>
</dbReference>
<protein>
    <submittedName>
        <fullName evidence="3">Uncharacterized protein</fullName>
    </submittedName>
</protein>
<feature type="chain" id="PRO_5020327402" evidence="2">
    <location>
        <begin position="21"/>
        <end position="236"/>
    </location>
</feature>
<dbReference type="Proteomes" id="UP000306050">
    <property type="component" value="Chromosome SGRAM_12"/>
</dbReference>
<dbReference type="GeneID" id="40724721"/>
<comment type="caution">
    <text evidence="3">The sequence shown here is derived from an EMBL/GenBank/DDBJ whole genome shotgun (WGS) entry which is preliminary data.</text>
</comment>
<dbReference type="RefSeq" id="XP_029741280.1">
    <property type="nucleotide sequence ID" value="XM_029882425.1"/>
</dbReference>
<gene>
    <name evidence="3" type="ORF">EX895_001826</name>
</gene>
<feature type="signal peptide" evidence="2">
    <location>
        <begin position="1"/>
        <end position="20"/>
    </location>
</feature>
<evidence type="ECO:0000313" key="4">
    <source>
        <dbReference type="Proteomes" id="UP000306050"/>
    </source>
</evidence>
<name>A0A4U7KWZ6_9BASI</name>
<accession>A0A4U7KWZ6</accession>
<dbReference type="AlphaFoldDB" id="A0A4U7KWZ6"/>
<reference evidence="3 4" key="1">
    <citation type="submission" date="2019-05" db="EMBL/GenBank/DDBJ databases">
        <title>Sporisorium graminicola CBS 10092 draft sequencing and annotation.</title>
        <authorList>
            <person name="Solano-Gonzalez S."/>
            <person name="Caddick M.X."/>
            <person name="Darby A."/>
        </authorList>
    </citation>
    <scope>NUCLEOTIDE SEQUENCE [LARGE SCALE GENOMIC DNA]</scope>
    <source>
        <strain evidence="3 4">CBS 10092</strain>
    </source>
</reference>
<sequence length="236" mass="26655">MTVKLIFFGLALLAAAMVRAPSPAPEEIQSKLHVMQEFAKDVYPDNLGMQKKAVMTLNYIFRDEWASRMYRFSRINDFLRTGGLKTAPQSRNSVSEAEAFNHLLRAPEYHEQPRYSKPALDLIITNNLRQAKAVNNFHDAVILTHQKLHTDPRTLARLNLDVPPGQTDVFNSLRRPKTLEELQSGDTWPGAGSSSSRARHTRVTDPGQLGYIDPKSHDYPFDLINRGPYDDVPSGL</sequence>
<dbReference type="KEGG" id="sgra:EX895_001826"/>
<evidence type="ECO:0000256" key="1">
    <source>
        <dbReference type="SAM" id="MobiDB-lite"/>
    </source>
</evidence>
<organism evidence="3 4">
    <name type="scientific">Sporisorium graminicola</name>
    <dbReference type="NCBI Taxonomy" id="280036"/>
    <lineage>
        <taxon>Eukaryota</taxon>
        <taxon>Fungi</taxon>
        <taxon>Dikarya</taxon>
        <taxon>Basidiomycota</taxon>
        <taxon>Ustilaginomycotina</taxon>
        <taxon>Ustilaginomycetes</taxon>
        <taxon>Ustilaginales</taxon>
        <taxon>Ustilaginaceae</taxon>
        <taxon>Sporisorium</taxon>
    </lineage>
</organism>
<evidence type="ECO:0000256" key="2">
    <source>
        <dbReference type="SAM" id="SignalP"/>
    </source>
</evidence>
<proteinExistence type="predicted"/>